<feature type="region of interest" description="Disordered" evidence="1">
    <location>
        <begin position="1"/>
        <end position="30"/>
    </location>
</feature>
<organism evidence="2">
    <name type="scientific">Nothobranchius rachovii</name>
    <name type="common">bluefin notho</name>
    <dbReference type="NCBI Taxonomy" id="451742"/>
    <lineage>
        <taxon>Eukaryota</taxon>
        <taxon>Metazoa</taxon>
        <taxon>Chordata</taxon>
        <taxon>Craniata</taxon>
        <taxon>Vertebrata</taxon>
        <taxon>Euteleostomi</taxon>
        <taxon>Actinopterygii</taxon>
        <taxon>Neopterygii</taxon>
        <taxon>Teleostei</taxon>
        <taxon>Neoteleostei</taxon>
        <taxon>Acanthomorphata</taxon>
        <taxon>Ovalentaria</taxon>
        <taxon>Atherinomorphae</taxon>
        <taxon>Cyprinodontiformes</taxon>
        <taxon>Nothobranchiidae</taxon>
        <taxon>Nothobranchius</taxon>
    </lineage>
</organism>
<reference evidence="2" key="2">
    <citation type="submission" date="2016-06" db="EMBL/GenBank/DDBJ databases">
        <title>The genome of a short-lived fish provides insights into sex chromosome evolution and the genetic control of aging.</title>
        <authorList>
            <person name="Reichwald K."/>
            <person name="Felder M."/>
            <person name="Petzold A."/>
            <person name="Koch P."/>
            <person name="Groth M."/>
            <person name="Platzer M."/>
        </authorList>
    </citation>
    <scope>NUCLEOTIDE SEQUENCE</scope>
    <source>
        <tissue evidence="2">Brain</tissue>
    </source>
</reference>
<accession>A0A1A8SBA8</accession>
<sequence>MAPPQGWDFLMKSPAKRFKTGEEKRDSSKRYEAEKRVRFAAGGEQLQRLAPKSAAALISRGYRCLRMHDVRASRRQVGHKSNRHALLADHRTGSSRTQPMARVQQSGVGDVLRCMPEVCDDKIVFC</sequence>
<feature type="compositionally biased region" description="Basic residues" evidence="1">
    <location>
        <begin position="73"/>
        <end position="83"/>
    </location>
</feature>
<name>A0A1A8SBA8_9TELE</name>
<dbReference type="EMBL" id="HAEI01013053">
    <property type="protein sequence ID" value="SBS15522.1"/>
    <property type="molecule type" value="Transcribed_RNA"/>
</dbReference>
<gene>
    <name evidence="2" type="primary">ZNF862</name>
</gene>
<evidence type="ECO:0000313" key="2">
    <source>
        <dbReference type="EMBL" id="SBS15522.1"/>
    </source>
</evidence>
<dbReference type="AlphaFoldDB" id="A0A1A8SBA8"/>
<feature type="compositionally biased region" description="Polar residues" evidence="1">
    <location>
        <begin position="94"/>
        <end position="104"/>
    </location>
</feature>
<feature type="region of interest" description="Disordered" evidence="1">
    <location>
        <begin position="73"/>
        <end position="104"/>
    </location>
</feature>
<feature type="compositionally biased region" description="Basic and acidic residues" evidence="1">
    <location>
        <begin position="19"/>
        <end position="30"/>
    </location>
</feature>
<evidence type="ECO:0000256" key="1">
    <source>
        <dbReference type="SAM" id="MobiDB-lite"/>
    </source>
</evidence>
<proteinExistence type="predicted"/>
<protein>
    <submittedName>
        <fullName evidence="2">Zinc finger protein 862</fullName>
    </submittedName>
</protein>
<reference evidence="2" key="1">
    <citation type="submission" date="2016-05" db="EMBL/GenBank/DDBJ databases">
        <authorList>
            <person name="Lavstsen T."/>
            <person name="Jespersen J.S."/>
        </authorList>
    </citation>
    <scope>NUCLEOTIDE SEQUENCE</scope>
    <source>
        <tissue evidence="2">Brain</tissue>
    </source>
</reference>